<organism evidence="5 6">
    <name type="scientific">Trichoplax adhaerens</name>
    <name type="common">Trichoplax reptans</name>
    <dbReference type="NCBI Taxonomy" id="10228"/>
    <lineage>
        <taxon>Eukaryota</taxon>
        <taxon>Metazoa</taxon>
        <taxon>Placozoa</taxon>
        <taxon>Uniplacotomia</taxon>
        <taxon>Trichoplacea</taxon>
        <taxon>Trichoplacidae</taxon>
        <taxon>Trichoplax</taxon>
    </lineage>
</organism>
<evidence type="ECO:0000313" key="5">
    <source>
        <dbReference type="EMBL" id="EDV28473.1"/>
    </source>
</evidence>
<name>B3RIY8_TRIAD</name>
<dbReference type="HOGENOM" id="CLU_842874_0_0_1"/>
<evidence type="ECO:0000256" key="3">
    <source>
        <dbReference type="SAM" id="MobiDB-lite"/>
    </source>
</evidence>
<evidence type="ECO:0000259" key="4">
    <source>
        <dbReference type="PROSITE" id="PS50102"/>
    </source>
</evidence>
<dbReference type="PROSITE" id="PS50102">
    <property type="entry name" value="RRM"/>
    <property type="match status" value="1"/>
</dbReference>
<feature type="compositionally biased region" description="Polar residues" evidence="3">
    <location>
        <begin position="192"/>
        <end position="202"/>
    </location>
</feature>
<feature type="compositionally biased region" description="Gly residues" evidence="3">
    <location>
        <begin position="280"/>
        <end position="298"/>
    </location>
</feature>
<dbReference type="GO" id="GO:0048026">
    <property type="term" value="P:positive regulation of mRNA splicing, via spliceosome"/>
    <property type="evidence" value="ECO:0000318"/>
    <property type="project" value="GO_Central"/>
</dbReference>
<dbReference type="OMA" id="NERRNDY"/>
<feature type="domain" description="RRM" evidence="4">
    <location>
        <begin position="14"/>
        <end position="92"/>
    </location>
</feature>
<dbReference type="AlphaFoldDB" id="B3RIY8"/>
<feature type="compositionally biased region" description="Basic and acidic residues" evidence="3">
    <location>
        <begin position="126"/>
        <end position="140"/>
    </location>
</feature>
<gene>
    <name evidence="5" type="ORF">TRIADDRAFT_51418</name>
</gene>
<evidence type="ECO:0000256" key="2">
    <source>
        <dbReference type="PROSITE-ProRule" id="PRU00176"/>
    </source>
</evidence>
<dbReference type="InterPro" id="IPR035979">
    <property type="entry name" value="RBD_domain_sf"/>
</dbReference>
<dbReference type="OrthoDB" id="4207594at2759"/>
<dbReference type="SMART" id="SM00360">
    <property type="entry name" value="RRM"/>
    <property type="match status" value="1"/>
</dbReference>
<dbReference type="SUPFAM" id="SSF54928">
    <property type="entry name" value="RNA-binding domain, RBD"/>
    <property type="match status" value="1"/>
</dbReference>
<dbReference type="GeneID" id="6749689"/>
<dbReference type="GO" id="GO:0003723">
    <property type="term" value="F:RNA binding"/>
    <property type="evidence" value="ECO:0000318"/>
    <property type="project" value="GO_Central"/>
</dbReference>
<dbReference type="KEGG" id="tad:TRIADDRAFT_51418"/>
<accession>B3RIY8</accession>
<feature type="region of interest" description="Disordered" evidence="3">
    <location>
        <begin position="87"/>
        <end position="330"/>
    </location>
</feature>
<dbReference type="Proteomes" id="UP000009022">
    <property type="component" value="Unassembled WGS sequence"/>
</dbReference>
<dbReference type="GO" id="GO:0005681">
    <property type="term" value="C:spliceosomal complex"/>
    <property type="evidence" value="ECO:0000318"/>
    <property type="project" value="GO_Central"/>
</dbReference>
<dbReference type="PANTHER" id="PTHR48027">
    <property type="entry name" value="HETEROGENEOUS NUCLEAR RIBONUCLEOPROTEIN 87F-RELATED"/>
    <property type="match status" value="1"/>
</dbReference>
<proteinExistence type="predicted"/>
<dbReference type="EMBL" id="DS985241">
    <property type="protein sequence ID" value="EDV28473.1"/>
    <property type="molecule type" value="Genomic_DNA"/>
</dbReference>
<feature type="compositionally biased region" description="Low complexity" evidence="3">
    <location>
        <begin position="145"/>
        <end position="158"/>
    </location>
</feature>
<evidence type="ECO:0000313" key="6">
    <source>
        <dbReference type="Proteomes" id="UP000009022"/>
    </source>
</evidence>
<dbReference type="CTD" id="6749689"/>
<dbReference type="eggNOG" id="KOG0118">
    <property type="taxonomic scope" value="Eukaryota"/>
</dbReference>
<feature type="compositionally biased region" description="Gly residues" evidence="3">
    <location>
        <begin position="101"/>
        <end position="121"/>
    </location>
</feature>
<evidence type="ECO:0000256" key="1">
    <source>
        <dbReference type="ARBA" id="ARBA00022884"/>
    </source>
</evidence>
<feature type="compositionally biased region" description="Gly residues" evidence="3">
    <location>
        <begin position="218"/>
        <end position="230"/>
    </location>
</feature>
<keyword evidence="1 2" id="KW-0694">RNA-binding</keyword>
<dbReference type="Gene3D" id="3.30.70.330">
    <property type="match status" value="1"/>
</dbReference>
<dbReference type="Pfam" id="PF00076">
    <property type="entry name" value="RRM_1"/>
    <property type="match status" value="1"/>
</dbReference>
<dbReference type="FunCoup" id="B3RIY8">
    <property type="interactions" value="1730"/>
</dbReference>
<dbReference type="InterPro" id="IPR052462">
    <property type="entry name" value="SLIRP/GR-RBP-like"/>
</dbReference>
<dbReference type="STRING" id="10228.B3RIY8"/>
<dbReference type="InParanoid" id="B3RIY8"/>
<feature type="compositionally biased region" description="Basic and acidic residues" evidence="3">
    <location>
        <begin position="308"/>
        <end position="317"/>
    </location>
</feature>
<feature type="compositionally biased region" description="Basic and acidic residues" evidence="3">
    <location>
        <begin position="160"/>
        <end position="173"/>
    </location>
</feature>
<sequence>MNGEETQEVAEDGTRLFIGGLSSEVDNTKLREAFQQYGRLREAFVTVDRMSGRSRGFGFVSFYDPEDAQDAIDQMTGKELCGRSIRVSHAVKQTDRDSGNGRRGGGGGRGRGRGRGGGPGGFRRKPYSDPRGGRDMDRGGPRAGGPPQDYNNNYYNKYGGDSDRQPYSRENRDSGSSYRPEAASYQPDYRSAPSSGYGTSAPYNKEERYGGSQPQSRGGYGQRRGSGGHRGGYRSNVPSNSYSVDDRSSQSHAAGMYPSRASEGYARRGQPSTPATSGSGSMGGGAAAAAAGVGGGYRGSWKDSNANRGDRFGRDNPARQSYPARPEYQY</sequence>
<keyword evidence="6" id="KW-1185">Reference proteome</keyword>
<dbReference type="RefSeq" id="XP_002107675.1">
    <property type="nucleotide sequence ID" value="XM_002107639.1"/>
</dbReference>
<dbReference type="InterPro" id="IPR012677">
    <property type="entry name" value="Nucleotide-bd_a/b_plait_sf"/>
</dbReference>
<reference evidence="5 6" key="1">
    <citation type="journal article" date="2008" name="Nature">
        <title>The Trichoplax genome and the nature of placozoans.</title>
        <authorList>
            <person name="Srivastava M."/>
            <person name="Begovic E."/>
            <person name="Chapman J."/>
            <person name="Putnam N.H."/>
            <person name="Hellsten U."/>
            <person name="Kawashima T."/>
            <person name="Kuo A."/>
            <person name="Mitros T."/>
            <person name="Salamov A."/>
            <person name="Carpenter M.L."/>
            <person name="Signorovitch A.Y."/>
            <person name="Moreno M.A."/>
            <person name="Kamm K."/>
            <person name="Grimwood J."/>
            <person name="Schmutz J."/>
            <person name="Shapiro H."/>
            <person name="Grigoriev I.V."/>
            <person name="Buss L.W."/>
            <person name="Schierwater B."/>
            <person name="Dellaporta S.L."/>
            <person name="Rokhsar D.S."/>
        </authorList>
    </citation>
    <scope>NUCLEOTIDE SEQUENCE [LARGE SCALE GENOMIC DNA]</scope>
    <source>
        <strain evidence="5 6">Grell-BS-1999</strain>
    </source>
</reference>
<dbReference type="InterPro" id="IPR000504">
    <property type="entry name" value="RRM_dom"/>
</dbReference>
<protein>
    <recommendedName>
        <fullName evidence="4">RRM domain-containing protein</fullName>
    </recommendedName>
</protein>